<protein>
    <submittedName>
        <fullName evidence="1">Uncharacterized protein</fullName>
    </submittedName>
</protein>
<accession>A0A9D3YBW6</accession>
<comment type="caution">
    <text evidence="1">The sequence shown here is derived from an EMBL/GenBank/DDBJ whole genome shotgun (WGS) entry which is preliminary data.</text>
</comment>
<gene>
    <name evidence="1" type="ORF">DPMN_083751</name>
</gene>
<evidence type="ECO:0000313" key="2">
    <source>
        <dbReference type="Proteomes" id="UP000828390"/>
    </source>
</evidence>
<sequence length="67" mass="7713">MAVFRSYKTRTNRVKCKTYHDMSCCNGEPEGTVSLDDEKSCVDEVPVLRRSARKRNPPTRRTSSDFV</sequence>
<dbReference type="Proteomes" id="UP000828390">
    <property type="component" value="Unassembled WGS sequence"/>
</dbReference>
<name>A0A9D3YBW6_DREPO</name>
<keyword evidence="2" id="KW-1185">Reference proteome</keyword>
<organism evidence="1 2">
    <name type="scientific">Dreissena polymorpha</name>
    <name type="common">Zebra mussel</name>
    <name type="synonym">Mytilus polymorpha</name>
    <dbReference type="NCBI Taxonomy" id="45954"/>
    <lineage>
        <taxon>Eukaryota</taxon>
        <taxon>Metazoa</taxon>
        <taxon>Spiralia</taxon>
        <taxon>Lophotrochozoa</taxon>
        <taxon>Mollusca</taxon>
        <taxon>Bivalvia</taxon>
        <taxon>Autobranchia</taxon>
        <taxon>Heteroconchia</taxon>
        <taxon>Euheterodonta</taxon>
        <taxon>Imparidentia</taxon>
        <taxon>Neoheterodontei</taxon>
        <taxon>Myida</taxon>
        <taxon>Dreissenoidea</taxon>
        <taxon>Dreissenidae</taxon>
        <taxon>Dreissena</taxon>
    </lineage>
</organism>
<dbReference type="AlphaFoldDB" id="A0A9D3YBW6"/>
<proteinExistence type="predicted"/>
<reference evidence="1" key="2">
    <citation type="submission" date="2020-11" db="EMBL/GenBank/DDBJ databases">
        <authorList>
            <person name="McCartney M.A."/>
            <person name="Auch B."/>
            <person name="Kono T."/>
            <person name="Mallez S."/>
            <person name="Becker A."/>
            <person name="Gohl D.M."/>
            <person name="Silverstein K.A.T."/>
            <person name="Koren S."/>
            <person name="Bechman K.B."/>
            <person name="Herman A."/>
            <person name="Abrahante J.E."/>
            <person name="Garbe J."/>
        </authorList>
    </citation>
    <scope>NUCLEOTIDE SEQUENCE</scope>
    <source>
        <strain evidence="1">Duluth1</strain>
        <tissue evidence="1">Whole animal</tissue>
    </source>
</reference>
<dbReference type="EMBL" id="JAIWYP010000016">
    <property type="protein sequence ID" value="KAH3696286.1"/>
    <property type="molecule type" value="Genomic_DNA"/>
</dbReference>
<evidence type="ECO:0000313" key="1">
    <source>
        <dbReference type="EMBL" id="KAH3696286.1"/>
    </source>
</evidence>
<reference evidence="1" key="1">
    <citation type="journal article" date="2019" name="bioRxiv">
        <title>The Genome of the Zebra Mussel, Dreissena polymorpha: A Resource for Invasive Species Research.</title>
        <authorList>
            <person name="McCartney M.A."/>
            <person name="Auch B."/>
            <person name="Kono T."/>
            <person name="Mallez S."/>
            <person name="Zhang Y."/>
            <person name="Obille A."/>
            <person name="Becker A."/>
            <person name="Abrahante J.E."/>
            <person name="Garbe J."/>
            <person name="Badalamenti J.P."/>
            <person name="Herman A."/>
            <person name="Mangelson H."/>
            <person name="Liachko I."/>
            <person name="Sullivan S."/>
            <person name="Sone E.D."/>
            <person name="Koren S."/>
            <person name="Silverstein K.A.T."/>
            <person name="Beckman K.B."/>
            <person name="Gohl D.M."/>
        </authorList>
    </citation>
    <scope>NUCLEOTIDE SEQUENCE</scope>
    <source>
        <strain evidence="1">Duluth1</strain>
        <tissue evidence="1">Whole animal</tissue>
    </source>
</reference>